<accession>A0A0F9KH26</accession>
<dbReference type="AlphaFoldDB" id="A0A0F9KH26"/>
<proteinExistence type="predicted"/>
<evidence type="ECO:0000313" key="1">
    <source>
        <dbReference type="EMBL" id="KKM21478.1"/>
    </source>
</evidence>
<reference evidence="1" key="1">
    <citation type="journal article" date="2015" name="Nature">
        <title>Complex archaea that bridge the gap between prokaryotes and eukaryotes.</title>
        <authorList>
            <person name="Spang A."/>
            <person name="Saw J.H."/>
            <person name="Jorgensen S.L."/>
            <person name="Zaremba-Niedzwiedzka K."/>
            <person name="Martijn J."/>
            <person name="Lind A.E."/>
            <person name="van Eijk R."/>
            <person name="Schleper C."/>
            <person name="Guy L."/>
            <person name="Ettema T.J."/>
        </authorList>
    </citation>
    <scope>NUCLEOTIDE SEQUENCE</scope>
</reference>
<comment type="caution">
    <text evidence="1">The sequence shown here is derived from an EMBL/GenBank/DDBJ whole genome shotgun (WGS) entry which is preliminary data.</text>
</comment>
<dbReference type="EMBL" id="LAZR01013541">
    <property type="protein sequence ID" value="KKM21478.1"/>
    <property type="molecule type" value="Genomic_DNA"/>
</dbReference>
<gene>
    <name evidence="1" type="ORF">LCGC14_1635000</name>
</gene>
<sequence>MIKYDKPSQEIEIKDYNELDWNTDFYKALNTAISTNNIQSLYKLSKIFTRHCFKKLEN</sequence>
<organism evidence="1">
    <name type="scientific">marine sediment metagenome</name>
    <dbReference type="NCBI Taxonomy" id="412755"/>
    <lineage>
        <taxon>unclassified sequences</taxon>
        <taxon>metagenomes</taxon>
        <taxon>ecological metagenomes</taxon>
    </lineage>
</organism>
<protein>
    <submittedName>
        <fullName evidence="1">Uncharacterized protein</fullName>
    </submittedName>
</protein>
<name>A0A0F9KH26_9ZZZZ</name>